<comment type="similarity">
    <text evidence="1">Belongs to the short-chain dehydrogenases/reductases (SDR) family.</text>
</comment>
<dbReference type="PROSITE" id="PS00061">
    <property type="entry name" value="ADH_SHORT"/>
    <property type="match status" value="1"/>
</dbReference>
<dbReference type="InterPro" id="IPR036291">
    <property type="entry name" value="NAD(P)-bd_dom_sf"/>
</dbReference>
<dbReference type="SUPFAM" id="SSF51735">
    <property type="entry name" value="NAD(P)-binding Rossmann-fold domains"/>
    <property type="match status" value="1"/>
</dbReference>
<dbReference type="Gene3D" id="3.40.50.720">
    <property type="entry name" value="NAD(P)-binding Rossmann-like Domain"/>
    <property type="match status" value="1"/>
</dbReference>
<dbReference type="SMART" id="SM00822">
    <property type="entry name" value="PKS_KR"/>
    <property type="match status" value="1"/>
</dbReference>
<accession>A0A6J4TXE2</accession>
<dbReference type="AlphaFoldDB" id="A0A6J4TXE2"/>
<dbReference type="Pfam" id="PF13561">
    <property type="entry name" value="adh_short_C2"/>
    <property type="match status" value="1"/>
</dbReference>
<dbReference type="PRINTS" id="PR00080">
    <property type="entry name" value="SDRFAMILY"/>
</dbReference>
<sequence>MTEGRGGTRAALVVGGGTGIGAAVAQRLAREGYGVGLVGRRREPLEVTAARLREDGAEVVTVTADAGRAEDAGRAVDETVAAFGGLDVLVYNAGITGSGSVLTETPERWAAVLETNLTGAFLVTRAAMPSLIERRGALVTIASTSAYHASTGTVAYCASKAGLLMLTRCVALDSGPQGLRANCVCPGWVRTPMADTSMDGLAGRRGVSRDEAYAVANAPVPLGRPATPEEIAEVVVFAGGSGASYLTGAVIPVDGGGGAIDVSTVAFSEAGWA</sequence>
<dbReference type="FunFam" id="3.40.50.720:FF:000084">
    <property type="entry name" value="Short-chain dehydrogenase reductase"/>
    <property type="match status" value="1"/>
</dbReference>
<keyword evidence="2 4" id="KW-0560">Oxidoreductase</keyword>
<name>A0A6J4TXE2_9ACTN</name>
<evidence type="ECO:0000313" key="4">
    <source>
        <dbReference type="EMBL" id="CAA9535045.1"/>
    </source>
</evidence>
<feature type="domain" description="Ketoreductase" evidence="3">
    <location>
        <begin position="9"/>
        <end position="195"/>
    </location>
</feature>
<dbReference type="InterPro" id="IPR002347">
    <property type="entry name" value="SDR_fam"/>
</dbReference>
<dbReference type="CDD" id="cd05233">
    <property type="entry name" value="SDR_c"/>
    <property type="match status" value="1"/>
</dbReference>
<proteinExistence type="inferred from homology"/>
<gene>
    <name evidence="4" type="ORF">AVDCRST_MAG79-1279</name>
</gene>
<evidence type="ECO:0000259" key="3">
    <source>
        <dbReference type="SMART" id="SM00822"/>
    </source>
</evidence>
<dbReference type="GO" id="GO:0004316">
    <property type="term" value="F:3-oxoacyl-[acyl-carrier-protein] reductase (NADPH) activity"/>
    <property type="evidence" value="ECO:0007669"/>
    <property type="project" value="UniProtKB-EC"/>
</dbReference>
<evidence type="ECO:0000256" key="2">
    <source>
        <dbReference type="ARBA" id="ARBA00023002"/>
    </source>
</evidence>
<organism evidence="4">
    <name type="scientific">uncultured Thermoleophilia bacterium</name>
    <dbReference type="NCBI Taxonomy" id="1497501"/>
    <lineage>
        <taxon>Bacteria</taxon>
        <taxon>Bacillati</taxon>
        <taxon>Actinomycetota</taxon>
        <taxon>Thermoleophilia</taxon>
        <taxon>environmental samples</taxon>
    </lineage>
</organism>
<dbReference type="EC" id="1.1.1.100" evidence="4"/>
<dbReference type="PANTHER" id="PTHR43669">
    <property type="entry name" value="5-KETO-D-GLUCONATE 5-REDUCTASE"/>
    <property type="match status" value="1"/>
</dbReference>
<protein>
    <submittedName>
        <fullName evidence="4">3-oxoacyl-[acyl-carrier protein] reductase</fullName>
        <ecNumber evidence="4">1.1.1.100</ecNumber>
    </submittedName>
</protein>
<reference evidence="4" key="1">
    <citation type="submission" date="2020-02" db="EMBL/GenBank/DDBJ databases">
        <authorList>
            <person name="Meier V. D."/>
        </authorList>
    </citation>
    <scope>NUCLEOTIDE SEQUENCE</scope>
    <source>
        <strain evidence="4">AVDCRST_MAG79</strain>
    </source>
</reference>
<dbReference type="InterPro" id="IPR020904">
    <property type="entry name" value="Sc_DH/Rdtase_CS"/>
</dbReference>
<dbReference type="EMBL" id="CADCWC010000204">
    <property type="protein sequence ID" value="CAA9535045.1"/>
    <property type="molecule type" value="Genomic_DNA"/>
</dbReference>
<evidence type="ECO:0000256" key="1">
    <source>
        <dbReference type="ARBA" id="ARBA00006484"/>
    </source>
</evidence>
<dbReference type="PANTHER" id="PTHR43669:SF3">
    <property type="entry name" value="ALCOHOL DEHYDROGENASE, PUTATIVE (AFU_ORTHOLOGUE AFUA_3G03445)-RELATED"/>
    <property type="match status" value="1"/>
</dbReference>
<dbReference type="InterPro" id="IPR057326">
    <property type="entry name" value="KR_dom"/>
</dbReference>
<dbReference type="PRINTS" id="PR00081">
    <property type="entry name" value="GDHRDH"/>
</dbReference>